<name>A0ABN9TR43_9DINO</name>
<comment type="caution">
    <text evidence="1">The sequence shown here is derived from an EMBL/GenBank/DDBJ whole genome shotgun (WGS) entry which is preliminary data.</text>
</comment>
<sequence>MFVNDTWGLSCFGVPYPQELLFNLTDSPGYLEGYVPVTRIPGLPKDVVSKVVFPNTIVDFKAGPQGWSLEMQCVQWMGHVVFVGINYYSKVNSEAAFQEMDRAARARGLGLWLDHGFGLRRVSFTDCANASGTEAELAV</sequence>
<protein>
    <recommendedName>
        <fullName evidence="3">TNase-like domain-containing protein</fullName>
    </recommendedName>
</protein>
<accession>A0ABN9TR43</accession>
<reference evidence="1" key="1">
    <citation type="submission" date="2023-10" db="EMBL/GenBank/DDBJ databases">
        <authorList>
            <person name="Chen Y."/>
            <person name="Shah S."/>
            <person name="Dougan E. K."/>
            <person name="Thang M."/>
            <person name="Chan C."/>
        </authorList>
    </citation>
    <scope>NUCLEOTIDE SEQUENCE [LARGE SCALE GENOMIC DNA]</scope>
</reference>
<proteinExistence type="predicted"/>
<organism evidence="1 2">
    <name type="scientific">Prorocentrum cordatum</name>
    <dbReference type="NCBI Taxonomy" id="2364126"/>
    <lineage>
        <taxon>Eukaryota</taxon>
        <taxon>Sar</taxon>
        <taxon>Alveolata</taxon>
        <taxon>Dinophyceae</taxon>
        <taxon>Prorocentrales</taxon>
        <taxon>Prorocentraceae</taxon>
        <taxon>Prorocentrum</taxon>
    </lineage>
</organism>
<dbReference type="EMBL" id="CAUYUJ010014975">
    <property type="protein sequence ID" value="CAK0848407.1"/>
    <property type="molecule type" value="Genomic_DNA"/>
</dbReference>
<evidence type="ECO:0000313" key="1">
    <source>
        <dbReference type="EMBL" id="CAK0848407.1"/>
    </source>
</evidence>
<evidence type="ECO:0000313" key="2">
    <source>
        <dbReference type="Proteomes" id="UP001189429"/>
    </source>
</evidence>
<gene>
    <name evidence="1" type="ORF">PCOR1329_LOCUS41347</name>
</gene>
<keyword evidence="2" id="KW-1185">Reference proteome</keyword>
<dbReference type="Proteomes" id="UP001189429">
    <property type="component" value="Unassembled WGS sequence"/>
</dbReference>
<evidence type="ECO:0008006" key="3">
    <source>
        <dbReference type="Google" id="ProtNLM"/>
    </source>
</evidence>